<gene>
    <name evidence="1" type="ORF">BV22DRAFT_742998</name>
</gene>
<proteinExistence type="predicted"/>
<organism evidence="1 2">
    <name type="scientific">Leucogyrophana mollusca</name>
    <dbReference type="NCBI Taxonomy" id="85980"/>
    <lineage>
        <taxon>Eukaryota</taxon>
        <taxon>Fungi</taxon>
        <taxon>Dikarya</taxon>
        <taxon>Basidiomycota</taxon>
        <taxon>Agaricomycotina</taxon>
        <taxon>Agaricomycetes</taxon>
        <taxon>Agaricomycetidae</taxon>
        <taxon>Boletales</taxon>
        <taxon>Boletales incertae sedis</taxon>
        <taxon>Leucogyrophana</taxon>
    </lineage>
</organism>
<dbReference type="Proteomes" id="UP000790709">
    <property type="component" value="Unassembled WGS sequence"/>
</dbReference>
<comment type="caution">
    <text evidence="1">The sequence shown here is derived from an EMBL/GenBank/DDBJ whole genome shotgun (WGS) entry which is preliminary data.</text>
</comment>
<dbReference type="EMBL" id="MU266534">
    <property type="protein sequence ID" value="KAH7921285.1"/>
    <property type="molecule type" value="Genomic_DNA"/>
</dbReference>
<sequence length="340" mass="38035">MPRKPTPKPKAAALPSPPAATQPLIVSPSVPVLGVFVDPATSTVRNLPGNITVERAVGHCVVDVTSKISRKFELAPPLDPGSMTVKVYPAAVGNEDPLTVTQPGGLITLISPNDTAIRRLAEKERENRALRARDFNQATQPPPPVLPMHPAPSPAAGQDDTTDVLKMMMERLNKQDAAIKEQGAELKAQRAELKAQRGENEIQATVITELQTSLLDQKRINERQEMKIRKLEATIEDQETTIADLQTALANEQEERKEEMRREKLERKGEMEYICQITAILVPLRLRILLDLAREKLGPLHPRPTRSRQRAPYLHHRRDHASRDQLRPPVRDDRVHLCVE</sequence>
<protein>
    <submittedName>
        <fullName evidence="1">Uncharacterized protein</fullName>
    </submittedName>
</protein>
<keyword evidence="2" id="KW-1185">Reference proteome</keyword>
<name>A0ACB8B678_9AGAM</name>
<evidence type="ECO:0000313" key="2">
    <source>
        <dbReference type="Proteomes" id="UP000790709"/>
    </source>
</evidence>
<reference evidence="1" key="1">
    <citation type="journal article" date="2021" name="New Phytol.">
        <title>Evolutionary innovations through gain and loss of genes in the ectomycorrhizal Boletales.</title>
        <authorList>
            <person name="Wu G."/>
            <person name="Miyauchi S."/>
            <person name="Morin E."/>
            <person name="Kuo A."/>
            <person name="Drula E."/>
            <person name="Varga T."/>
            <person name="Kohler A."/>
            <person name="Feng B."/>
            <person name="Cao Y."/>
            <person name="Lipzen A."/>
            <person name="Daum C."/>
            <person name="Hundley H."/>
            <person name="Pangilinan J."/>
            <person name="Johnson J."/>
            <person name="Barry K."/>
            <person name="LaButti K."/>
            <person name="Ng V."/>
            <person name="Ahrendt S."/>
            <person name="Min B."/>
            <person name="Choi I.G."/>
            <person name="Park H."/>
            <person name="Plett J.M."/>
            <person name="Magnuson J."/>
            <person name="Spatafora J.W."/>
            <person name="Nagy L.G."/>
            <person name="Henrissat B."/>
            <person name="Grigoriev I.V."/>
            <person name="Yang Z.L."/>
            <person name="Xu J."/>
            <person name="Martin F.M."/>
        </authorList>
    </citation>
    <scope>NUCLEOTIDE SEQUENCE</scope>
    <source>
        <strain evidence="1">KUC20120723A-06</strain>
    </source>
</reference>
<accession>A0ACB8B678</accession>
<evidence type="ECO:0000313" key="1">
    <source>
        <dbReference type="EMBL" id="KAH7921285.1"/>
    </source>
</evidence>